<proteinExistence type="predicted"/>
<reference evidence="1" key="1">
    <citation type="journal article" date="2022" name="DNA Res.">
        <title>Genome analysis of five recently described species of the CUG-Ser clade uncovers Candida theae as a new hybrid lineage with pathogenic potential in the Candida parapsilosis species complex.</title>
        <authorList>
            <person name="Mixao V."/>
            <person name="Del Olmo V."/>
            <person name="Hegedusova E."/>
            <person name="Saus E."/>
            <person name="Pryszcz L."/>
            <person name="Cillingova A."/>
            <person name="Nosek J."/>
            <person name="Gabaldon T."/>
        </authorList>
    </citation>
    <scope>NUCLEOTIDE SEQUENCE</scope>
    <source>
        <strain evidence="1">CBS 10844</strain>
    </source>
</reference>
<sequence>MNKLAFYGYIEFFDTFEDREYVDSLENDVLISSMINGCYANFEFNKRCFKLKYTEEHKDIMNGIMISRNDSESEYYNSEKLFYDFNYPFIRYALLGVHRSDLIYLSIIFDWRYVYEDYMVKYGDLTCYSLALYVGNEYYIKDLHKRCKDSYNSYEHDDRFFRHLNTNNLRIMSNKFPKYSQFDDIPDYIEESDFIDIATNVDTSNVTNYDIVNNFDLAYKLYKEGNTCNIVLSKIICMNPTKFENLFKKYKPFIIFTRNQFDTRCMSRYSEIEPRVKYNILYNNIISLTIHGSTKTIESDIDIPEYNLYVLSVKMRQHNLVHKILELYKKEGYLIKIMDLDNEKYIDPPLLIKELPIVKNIDLIKGDELNPYA</sequence>
<dbReference type="RefSeq" id="XP_049182618.1">
    <property type="nucleotide sequence ID" value="XM_049322795.1"/>
</dbReference>
<keyword evidence="2" id="KW-1185">Reference proteome</keyword>
<dbReference type="GeneID" id="73377782"/>
<accession>A0AAI9T147</accession>
<dbReference type="AlphaFoldDB" id="A0AAI9T147"/>
<evidence type="ECO:0000313" key="1">
    <source>
        <dbReference type="EMBL" id="KAI3406873.1"/>
    </source>
</evidence>
<dbReference type="Proteomes" id="UP001202479">
    <property type="component" value="Unassembled WGS sequence"/>
</dbReference>
<protein>
    <submittedName>
        <fullName evidence="1">Uncharacterized protein</fullName>
    </submittedName>
</protein>
<dbReference type="EMBL" id="JAHUZD010000019">
    <property type="protein sequence ID" value="KAI3406873.1"/>
    <property type="molecule type" value="Genomic_DNA"/>
</dbReference>
<organism evidence="1 2">
    <name type="scientific">Candida oxycetoniae</name>
    <dbReference type="NCBI Taxonomy" id="497107"/>
    <lineage>
        <taxon>Eukaryota</taxon>
        <taxon>Fungi</taxon>
        <taxon>Dikarya</taxon>
        <taxon>Ascomycota</taxon>
        <taxon>Saccharomycotina</taxon>
        <taxon>Pichiomycetes</taxon>
        <taxon>Debaryomycetaceae</taxon>
        <taxon>Candida/Lodderomyces clade</taxon>
        <taxon>Candida</taxon>
    </lineage>
</organism>
<gene>
    <name evidence="1" type="ORF">KGF56_000165</name>
</gene>
<evidence type="ECO:0000313" key="2">
    <source>
        <dbReference type="Proteomes" id="UP001202479"/>
    </source>
</evidence>
<name>A0AAI9T147_9ASCO</name>
<comment type="caution">
    <text evidence="1">The sequence shown here is derived from an EMBL/GenBank/DDBJ whole genome shotgun (WGS) entry which is preliminary data.</text>
</comment>